<keyword evidence="3" id="KW-0408">Iron</keyword>
<evidence type="ECO:0000256" key="4">
    <source>
        <dbReference type="ARBA" id="ARBA00023014"/>
    </source>
</evidence>
<keyword evidence="4" id="KW-0411">Iron-sulfur</keyword>
<evidence type="ECO:0000256" key="2">
    <source>
        <dbReference type="ARBA" id="ARBA00022723"/>
    </source>
</evidence>
<feature type="domain" description="Arsenosugar biosynthesis radical SAM protein ArsS-like C-terminal" evidence="6">
    <location>
        <begin position="181"/>
        <end position="317"/>
    </location>
</feature>
<accession>A0A382JH94</accession>
<gene>
    <name evidence="7" type="ORF">METZ01_LOCUS264060</name>
</gene>
<dbReference type="InterPro" id="IPR026351">
    <property type="entry name" value="rSAM_ArsS-like"/>
</dbReference>
<evidence type="ECO:0000256" key="3">
    <source>
        <dbReference type="ARBA" id="ARBA00023004"/>
    </source>
</evidence>
<protein>
    <recommendedName>
        <fullName evidence="8">Radical SAM core domain-containing protein</fullName>
    </recommendedName>
</protein>
<dbReference type="InterPro" id="IPR013785">
    <property type="entry name" value="Aldolase_TIM"/>
</dbReference>
<reference evidence="7" key="1">
    <citation type="submission" date="2018-05" db="EMBL/GenBank/DDBJ databases">
        <authorList>
            <person name="Lanie J.A."/>
            <person name="Ng W.-L."/>
            <person name="Kazmierczak K.M."/>
            <person name="Andrzejewski T.M."/>
            <person name="Davidsen T.M."/>
            <person name="Wayne K.J."/>
            <person name="Tettelin H."/>
            <person name="Glass J.I."/>
            <person name="Rusch D."/>
            <person name="Podicherti R."/>
            <person name="Tsui H.-C.T."/>
            <person name="Winkler M.E."/>
        </authorList>
    </citation>
    <scope>NUCLEOTIDE SEQUENCE</scope>
</reference>
<dbReference type="SUPFAM" id="SSF102114">
    <property type="entry name" value="Radical SAM enzymes"/>
    <property type="match status" value="1"/>
</dbReference>
<proteinExistence type="predicted"/>
<dbReference type="Pfam" id="PF12345">
    <property type="entry name" value="DUF3641"/>
    <property type="match status" value="1"/>
</dbReference>
<evidence type="ECO:0000313" key="7">
    <source>
        <dbReference type="EMBL" id="SVC11206.1"/>
    </source>
</evidence>
<dbReference type="CDD" id="cd01335">
    <property type="entry name" value="Radical_SAM"/>
    <property type="match status" value="1"/>
</dbReference>
<name>A0A382JH94_9ZZZZ</name>
<organism evidence="7">
    <name type="scientific">marine metagenome</name>
    <dbReference type="NCBI Taxonomy" id="408172"/>
    <lineage>
        <taxon>unclassified sequences</taxon>
        <taxon>metagenomes</taxon>
        <taxon>ecological metagenomes</taxon>
    </lineage>
</organism>
<dbReference type="SFLD" id="SFLDS00029">
    <property type="entry name" value="Radical_SAM"/>
    <property type="match status" value="1"/>
</dbReference>
<evidence type="ECO:0000256" key="1">
    <source>
        <dbReference type="ARBA" id="ARBA00022691"/>
    </source>
</evidence>
<dbReference type="Pfam" id="PF04055">
    <property type="entry name" value="Radical_SAM"/>
    <property type="match status" value="1"/>
</dbReference>
<dbReference type="PANTHER" id="PTHR43728:SF1">
    <property type="entry name" value="FE-S OXIDOREDUCTASE"/>
    <property type="match status" value="1"/>
</dbReference>
<dbReference type="SFLD" id="SFLDG01067">
    <property type="entry name" value="SPASM/twitch_domain_containing"/>
    <property type="match status" value="1"/>
</dbReference>
<dbReference type="GO" id="GO:0003824">
    <property type="term" value="F:catalytic activity"/>
    <property type="evidence" value="ECO:0007669"/>
    <property type="project" value="InterPro"/>
</dbReference>
<keyword evidence="1" id="KW-0949">S-adenosyl-L-methionine</keyword>
<dbReference type="InterPro" id="IPR058240">
    <property type="entry name" value="rSAM_sf"/>
</dbReference>
<dbReference type="InterPro" id="IPR007197">
    <property type="entry name" value="rSAM"/>
</dbReference>
<dbReference type="GO" id="GO:0051536">
    <property type="term" value="F:iron-sulfur cluster binding"/>
    <property type="evidence" value="ECO:0007669"/>
    <property type="project" value="UniProtKB-KW"/>
</dbReference>
<dbReference type="PANTHER" id="PTHR43728">
    <property type="entry name" value="SLR0304 PROTEIN"/>
    <property type="match status" value="1"/>
</dbReference>
<evidence type="ECO:0000259" key="5">
    <source>
        <dbReference type="Pfam" id="PF04055"/>
    </source>
</evidence>
<dbReference type="GO" id="GO:0046872">
    <property type="term" value="F:metal ion binding"/>
    <property type="evidence" value="ECO:0007669"/>
    <property type="project" value="UniProtKB-KW"/>
</dbReference>
<evidence type="ECO:0008006" key="8">
    <source>
        <dbReference type="Google" id="ProtNLM"/>
    </source>
</evidence>
<keyword evidence="2" id="KW-0479">Metal-binding</keyword>
<dbReference type="Gene3D" id="3.20.20.70">
    <property type="entry name" value="Aldolase class I"/>
    <property type="match status" value="1"/>
</dbReference>
<sequence>MLDTRPLLLKSDFPLIKRSTLETLQVNLGYKCNLSCTHCHVNAGPNRTEQMSLETVNVVLQYLNSHAVKTMDLTGGAPELNPNFKYLVEAARATGMEVIDRCNLTILGEPGMEDLAMFMAGKGVTVTASLPCYSEQNVERQRGKNVYWESITALKKLNDLGYGTEPDKQLNLVFNPDGINLPPDQAGLEKDYKSELESRHDIVFNKLYTITNMPISRFGGMLLAKKLYHRYMNTLRDNYCEENLDTVMCRSLLSIDYQGYVYDCDFNQMLKLPLVTKGKPRTHISELLEQNLENNPIITGEHCFGCTAGQGSSCGGSLGV</sequence>
<dbReference type="NCBIfam" id="TIGR04167">
    <property type="entry name" value="rSAM_SeCys"/>
    <property type="match status" value="1"/>
</dbReference>
<dbReference type="EMBL" id="UINC01074224">
    <property type="protein sequence ID" value="SVC11206.1"/>
    <property type="molecule type" value="Genomic_DNA"/>
</dbReference>
<feature type="domain" description="Radical SAM core" evidence="5">
    <location>
        <begin position="26"/>
        <end position="163"/>
    </location>
</feature>
<dbReference type="InterPro" id="IPR024521">
    <property type="entry name" value="ArsS-like_C"/>
</dbReference>
<dbReference type="AlphaFoldDB" id="A0A382JH94"/>
<evidence type="ECO:0000259" key="6">
    <source>
        <dbReference type="Pfam" id="PF12345"/>
    </source>
</evidence>